<comment type="catalytic activity">
    <reaction evidence="1">
        <text>Hydrolyzes the link between N-acetylmuramoyl residues and L-amino acid residues in certain cell-wall glycopeptides.</text>
        <dbReference type="EC" id="3.5.1.28"/>
    </reaction>
</comment>
<evidence type="ECO:0000313" key="6">
    <source>
        <dbReference type="EMBL" id="RKN65801.1"/>
    </source>
</evidence>
<dbReference type="InterPro" id="IPR036505">
    <property type="entry name" value="Amidase/PGRP_sf"/>
</dbReference>
<proteinExistence type="predicted"/>
<keyword evidence="7" id="KW-1185">Reference proteome</keyword>
<evidence type="ECO:0000256" key="1">
    <source>
        <dbReference type="ARBA" id="ARBA00001561"/>
    </source>
</evidence>
<dbReference type="GO" id="GO:0008745">
    <property type="term" value="F:N-acetylmuramoyl-L-alanine amidase activity"/>
    <property type="evidence" value="ECO:0007669"/>
    <property type="project" value="UniProtKB-EC"/>
</dbReference>
<dbReference type="CDD" id="cd06583">
    <property type="entry name" value="PGRP"/>
    <property type="match status" value="1"/>
</dbReference>
<dbReference type="InterPro" id="IPR002502">
    <property type="entry name" value="Amidase_domain"/>
</dbReference>
<dbReference type="GO" id="GO:0071555">
    <property type="term" value="P:cell wall organization"/>
    <property type="evidence" value="ECO:0007669"/>
    <property type="project" value="UniProtKB-KW"/>
</dbReference>
<gene>
    <name evidence="6" type="ORF">D7231_23550</name>
</gene>
<feature type="domain" description="N-acetylmuramoyl-L-alanine amidase" evidence="5">
    <location>
        <begin position="14"/>
        <end position="153"/>
    </location>
</feature>
<dbReference type="AlphaFoldDB" id="A0A3B0AZU4"/>
<dbReference type="OrthoDB" id="3290566at2"/>
<dbReference type="PANTHER" id="PTHR30417:SF1">
    <property type="entry name" value="N-ACETYLMURAMOYL-L-ALANINE AMIDASE AMID"/>
    <property type="match status" value="1"/>
</dbReference>
<evidence type="ECO:0000256" key="3">
    <source>
        <dbReference type="ARBA" id="ARBA00022801"/>
    </source>
</evidence>
<evidence type="ECO:0000256" key="4">
    <source>
        <dbReference type="ARBA" id="ARBA00023316"/>
    </source>
</evidence>
<dbReference type="EMBL" id="RBAM01000010">
    <property type="protein sequence ID" value="RKN65801.1"/>
    <property type="molecule type" value="Genomic_DNA"/>
</dbReference>
<accession>A0A3B0AZU4</accession>
<reference evidence="6 7" key="1">
    <citation type="journal article" date="2015" name="Antonie Van Leeuwenhoek">
        <title>Streptomyces klenkii sp. nov., isolated from deep marine sediment.</title>
        <authorList>
            <person name="Veyisoglu A."/>
            <person name="Sahin N."/>
        </authorList>
    </citation>
    <scope>NUCLEOTIDE SEQUENCE [LARGE SCALE GENOMIC DNA]</scope>
    <source>
        <strain evidence="6 7">KCTC 29202</strain>
    </source>
</reference>
<evidence type="ECO:0000259" key="5">
    <source>
        <dbReference type="SMART" id="SM00644"/>
    </source>
</evidence>
<dbReference type="Gene3D" id="3.40.80.10">
    <property type="entry name" value="Peptidoglycan recognition protein-like"/>
    <property type="match status" value="1"/>
</dbReference>
<dbReference type="EC" id="3.5.1.28" evidence="2"/>
<organism evidence="6 7">
    <name type="scientific">Streptomyces klenkii</name>
    <dbReference type="NCBI Taxonomy" id="1420899"/>
    <lineage>
        <taxon>Bacteria</taxon>
        <taxon>Bacillati</taxon>
        <taxon>Actinomycetota</taxon>
        <taxon>Actinomycetes</taxon>
        <taxon>Kitasatosporales</taxon>
        <taxon>Streptomycetaceae</taxon>
        <taxon>Streptomyces</taxon>
    </lineage>
</organism>
<name>A0A3B0AZU4_9ACTN</name>
<dbReference type="SMART" id="SM00644">
    <property type="entry name" value="Ami_2"/>
    <property type="match status" value="1"/>
</dbReference>
<dbReference type="Proteomes" id="UP000270343">
    <property type="component" value="Unassembled WGS sequence"/>
</dbReference>
<sequence>MGRYSCDHLVSWYHRLPERRLDAITTVVLHATELPGFDEALLEAEKTARESESGRGVCGHLYIDRDGTVHQLVPFERVAQHVQEHNTPSIGIELINRGRYPRWFDAGHQTPTEPFPPAQVQALIDVLTTLRTGCPRLTDLYRHSDLDTALVPAADRPEVQVHRRIDPGPLFPWAEVAEFWAGLSRRPGPDRGTLR</sequence>
<dbReference type="InterPro" id="IPR051206">
    <property type="entry name" value="NAMLAA_amidase_2"/>
</dbReference>
<dbReference type="GO" id="GO:0009254">
    <property type="term" value="P:peptidoglycan turnover"/>
    <property type="evidence" value="ECO:0007669"/>
    <property type="project" value="TreeGrafter"/>
</dbReference>
<dbReference type="GO" id="GO:0019867">
    <property type="term" value="C:outer membrane"/>
    <property type="evidence" value="ECO:0007669"/>
    <property type="project" value="TreeGrafter"/>
</dbReference>
<dbReference type="PANTHER" id="PTHR30417">
    <property type="entry name" value="N-ACETYLMURAMOYL-L-ALANINE AMIDASE AMID"/>
    <property type="match status" value="1"/>
</dbReference>
<dbReference type="Pfam" id="PF01510">
    <property type="entry name" value="Amidase_2"/>
    <property type="match status" value="1"/>
</dbReference>
<keyword evidence="3" id="KW-0378">Hydrolase</keyword>
<protein>
    <recommendedName>
        <fullName evidence="2">N-acetylmuramoyl-L-alanine amidase</fullName>
        <ecNumber evidence="2">3.5.1.28</ecNumber>
    </recommendedName>
</protein>
<dbReference type="SUPFAM" id="SSF55846">
    <property type="entry name" value="N-acetylmuramoyl-L-alanine amidase-like"/>
    <property type="match status" value="1"/>
</dbReference>
<evidence type="ECO:0000256" key="2">
    <source>
        <dbReference type="ARBA" id="ARBA00011901"/>
    </source>
</evidence>
<evidence type="ECO:0000313" key="7">
    <source>
        <dbReference type="Proteomes" id="UP000270343"/>
    </source>
</evidence>
<keyword evidence="4" id="KW-0961">Cell wall biogenesis/degradation</keyword>
<comment type="caution">
    <text evidence="6">The sequence shown here is derived from an EMBL/GenBank/DDBJ whole genome shotgun (WGS) entry which is preliminary data.</text>
</comment>
<dbReference type="GO" id="GO:0009253">
    <property type="term" value="P:peptidoglycan catabolic process"/>
    <property type="evidence" value="ECO:0007669"/>
    <property type="project" value="InterPro"/>
</dbReference>